<gene>
    <name evidence="1" type="ORF">GN244_ATG06299</name>
</gene>
<evidence type="ECO:0000313" key="1">
    <source>
        <dbReference type="EMBL" id="KAF4041444.1"/>
    </source>
</evidence>
<reference evidence="1" key="1">
    <citation type="submission" date="2020-04" db="EMBL/GenBank/DDBJ databases">
        <title>Hybrid Assembly of Korean Phytophthora infestans isolates.</title>
        <authorList>
            <person name="Prokchorchik M."/>
            <person name="Lee Y."/>
            <person name="Seo J."/>
            <person name="Cho J.-H."/>
            <person name="Park Y.-E."/>
            <person name="Jang D.-C."/>
            <person name="Im J.-S."/>
            <person name="Choi J.-G."/>
            <person name="Park H.-J."/>
            <person name="Lee G.-B."/>
            <person name="Lee Y.-G."/>
            <person name="Hong S.-Y."/>
            <person name="Cho K."/>
            <person name="Sohn K.H."/>
        </authorList>
    </citation>
    <scope>NUCLEOTIDE SEQUENCE</scope>
    <source>
        <strain evidence="1">KR_1_A1</strain>
    </source>
</reference>
<keyword evidence="2" id="KW-1185">Reference proteome</keyword>
<dbReference type="EMBL" id="WSZM01000124">
    <property type="protein sequence ID" value="KAF4041444.1"/>
    <property type="molecule type" value="Genomic_DNA"/>
</dbReference>
<evidence type="ECO:0000313" key="2">
    <source>
        <dbReference type="Proteomes" id="UP000602510"/>
    </source>
</evidence>
<name>A0A833TES1_PHYIN</name>
<accession>A0A833TES1</accession>
<dbReference type="AlphaFoldDB" id="A0A833TES1"/>
<proteinExistence type="predicted"/>
<comment type="caution">
    <text evidence="1">The sequence shown here is derived from an EMBL/GenBank/DDBJ whole genome shotgun (WGS) entry which is preliminary data.</text>
</comment>
<protein>
    <submittedName>
        <fullName evidence="1">Uncharacterized protein</fullName>
    </submittedName>
</protein>
<sequence length="155" mass="17071">MVDKNVKAPIAYKLAKLPASKTIIDADELVRVFPKDPLRKCTKKVTALPTASEHLSEPEVGVKIPDLGVFKTSTLATMKRYHISIQTVHLVDRVVRSCQAINFDIPMPPAFKTQEDPDMKAKVKRSQLLAPETEMLEIAAKGCLGDTTMLLSDNG</sequence>
<organism evidence="1 2">
    <name type="scientific">Phytophthora infestans</name>
    <name type="common">Potato late blight agent</name>
    <name type="synonym">Botrytis infestans</name>
    <dbReference type="NCBI Taxonomy" id="4787"/>
    <lineage>
        <taxon>Eukaryota</taxon>
        <taxon>Sar</taxon>
        <taxon>Stramenopiles</taxon>
        <taxon>Oomycota</taxon>
        <taxon>Peronosporomycetes</taxon>
        <taxon>Peronosporales</taxon>
        <taxon>Peronosporaceae</taxon>
        <taxon>Phytophthora</taxon>
    </lineage>
</organism>
<dbReference type="Proteomes" id="UP000602510">
    <property type="component" value="Unassembled WGS sequence"/>
</dbReference>